<gene>
    <name evidence="3" type="ORF">RG1141_CH20590</name>
</gene>
<evidence type="ECO:0000259" key="1">
    <source>
        <dbReference type="Pfam" id="PF03807"/>
    </source>
</evidence>
<feature type="domain" description="Phosphogluconate dehydrogenase NAD-binding putative C-terminal" evidence="2">
    <location>
        <begin position="193"/>
        <end position="257"/>
    </location>
</feature>
<dbReference type="InterPro" id="IPR008927">
    <property type="entry name" value="6-PGluconate_DH-like_C_sf"/>
</dbReference>
<dbReference type="KEGG" id="ngl:RG1141_CH20590"/>
<dbReference type="SUPFAM" id="SSF51735">
    <property type="entry name" value="NAD(P)-binding Rossmann-fold domains"/>
    <property type="match status" value="1"/>
</dbReference>
<evidence type="ECO:0000259" key="2">
    <source>
        <dbReference type="Pfam" id="PF09130"/>
    </source>
</evidence>
<sequence>MATIAIIGAGAMGSGIGRQLAEGGASVLTYLEGRSPGTRERARAAGMEPASLEDIIGAEIVLSIVPPAEAIGVAERLSAAIGARPSPVTFIDCNAISPKTMNAVAAAFRPGQANVLDGSIIGLPPQPGKAGPKLYISGDGADKSAVLAAHGLHVRRIEGAVGAASALKMCYAGINKGMTGLGTAMLLAAIGSGADQSLKREMAESAPDLDRKLTSAIPDMYAKAYRWVAEMEEIAAFLGEDDPASQIFRGMAGLFQKMAEDRAGDGELAGQLNALLGR</sequence>
<dbReference type="eggNOG" id="COG2084">
    <property type="taxonomic scope" value="Bacteria"/>
</dbReference>
<dbReference type="Pfam" id="PF03807">
    <property type="entry name" value="F420_oxidored"/>
    <property type="match status" value="1"/>
</dbReference>
<reference evidence="4" key="1">
    <citation type="journal article" date="2014" name="BMC Genomics">
        <title>Genome sequencing of two Neorhizobium galegae strains reveals a noeT gene responsible for the unusual acetylation of the nodulation factors.</title>
        <authorList>
            <person name="Osterman J."/>
            <person name="Marsh J."/>
            <person name="Laine P.K."/>
            <person name="Zeng Z."/>
            <person name="Alatalo E."/>
            <person name="Sullivan J.T."/>
            <person name="Young J.P."/>
            <person name="Thomas-Oates J."/>
            <person name="Paulin L."/>
            <person name="Lindstrom K."/>
        </authorList>
    </citation>
    <scope>NUCLEOTIDE SEQUENCE [LARGE SCALE GENOMIC DNA]</scope>
    <source>
        <strain evidence="4">HAMBI 1141</strain>
    </source>
</reference>
<evidence type="ECO:0000313" key="4">
    <source>
        <dbReference type="Proteomes" id="UP000028186"/>
    </source>
</evidence>
<dbReference type="InterPro" id="IPR013328">
    <property type="entry name" value="6PGD_dom2"/>
</dbReference>
<dbReference type="InterPro" id="IPR028939">
    <property type="entry name" value="P5C_Rdtase_cat_N"/>
</dbReference>
<dbReference type="Gene3D" id="3.40.50.720">
    <property type="entry name" value="NAD(P)-binding Rossmann-like Domain"/>
    <property type="match status" value="1"/>
</dbReference>
<name>A0A068T7J3_NEOGA</name>
<accession>A0A068T7J3</accession>
<protein>
    <submittedName>
        <fullName evidence="3">Phosphogluconate dehydrogenase, NAD-binding, putative-like protein</fullName>
    </submittedName>
</protein>
<dbReference type="InterPro" id="IPR015814">
    <property type="entry name" value="Pgluconate_DH_NAD-bd_C"/>
</dbReference>
<dbReference type="InterPro" id="IPR036291">
    <property type="entry name" value="NAD(P)-bd_dom_sf"/>
</dbReference>
<dbReference type="AlphaFoldDB" id="A0A068T7J3"/>
<evidence type="ECO:0000313" key="3">
    <source>
        <dbReference type="EMBL" id="CDN54398.1"/>
    </source>
</evidence>
<proteinExistence type="predicted"/>
<dbReference type="Proteomes" id="UP000028186">
    <property type="component" value="Chromosome I"/>
</dbReference>
<dbReference type="Pfam" id="PF09130">
    <property type="entry name" value="DUF1932"/>
    <property type="match status" value="1"/>
</dbReference>
<dbReference type="Gene3D" id="1.10.1040.10">
    <property type="entry name" value="N-(1-d-carboxylethyl)-l-norvaline Dehydrogenase, domain 2"/>
    <property type="match status" value="1"/>
</dbReference>
<dbReference type="RefSeq" id="WP_038543472.1">
    <property type="nucleotide sequence ID" value="NZ_HG938355.1"/>
</dbReference>
<dbReference type="HOGENOM" id="CLU_052530_0_0_5"/>
<dbReference type="PATRIC" id="fig|1028801.3.peg.2090"/>
<organism evidence="3 4">
    <name type="scientific">Neorhizobium galegae bv. officinalis bv. officinalis str. HAMBI 1141</name>
    <dbReference type="NCBI Taxonomy" id="1028801"/>
    <lineage>
        <taxon>Bacteria</taxon>
        <taxon>Pseudomonadati</taxon>
        <taxon>Pseudomonadota</taxon>
        <taxon>Alphaproteobacteria</taxon>
        <taxon>Hyphomicrobiales</taxon>
        <taxon>Rhizobiaceae</taxon>
        <taxon>Rhizobium/Agrobacterium group</taxon>
        <taxon>Neorhizobium</taxon>
    </lineage>
</organism>
<dbReference type="EMBL" id="HG938355">
    <property type="protein sequence ID" value="CDN54398.1"/>
    <property type="molecule type" value="Genomic_DNA"/>
</dbReference>
<feature type="domain" description="Pyrroline-5-carboxylate reductase catalytic N-terminal" evidence="1">
    <location>
        <begin position="3"/>
        <end position="78"/>
    </location>
</feature>
<dbReference type="SUPFAM" id="SSF48179">
    <property type="entry name" value="6-phosphogluconate dehydrogenase C-terminal domain-like"/>
    <property type="match status" value="1"/>
</dbReference>